<dbReference type="SMART" id="SM00181">
    <property type="entry name" value="EGF"/>
    <property type="match status" value="2"/>
</dbReference>
<proteinExistence type="predicted"/>
<evidence type="ECO:0000256" key="8">
    <source>
        <dbReference type="PROSITE-ProRule" id="PRU00076"/>
    </source>
</evidence>
<dbReference type="Gene3D" id="2.10.25.10">
    <property type="entry name" value="Laminin"/>
    <property type="match status" value="2"/>
</dbReference>
<feature type="compositionally biased region" description="Polar residues" evidence="9">
    <location>
        <begin position="242"/>
        <end position="255"/>
    </location>
</feature>
<keyword evidence="5" id="KW-0677">Repeat</keyword>
<evidence type="ECO:0000256" key="9">
    <source>
        <dbReference type="SAM" id="MobiDB-lite"/>
    </source>
</evidence>
<keyword evidence="2" id="KW-0964">Secreted</keyword>
<evidence type="ECO:0000256" key="10">
    <source>
        <dbReference type="SAM" id="Phobius"/>
    </source>
</evidence>
<dbReference type="InterPro" id="IPR001881">
    <property type="entry name" value="EGF-like_Ca-bd_dom"/>
</dbReference>
<dbReference type="AlphaFoldDB" id="A0AAV2AFM6"/>
<dbReference type="SMART" id="SM00179">
    <property type="entry name" value="EGF_CA"/>
    <property type="match status" value="1"/>
</dbReference>
<name>A0AAV2AFM6_9ARAC</name>
<keyword evidence="10" id="KW-1133">Transmembrane helix</keyword>
<dbReference type="PANTHER" id="PTHR24040:SF13">
    <property type="entry name" value="FIBROPELLIN-1"/>
    <property type="match status" value="1"/>
</dbReference>
<dbReference type="CDD" id="cd00054">
    <property type="entry name" value="EGF_CA"/>
    <property type="match status" value="1"/>
</dbReference>
<accession>A0AAV2AFM6</accession>
<keyword evidence="6" id="KW-1015">Disulfide bond</keyword>
<keyword evidence="3 8" id="KW-0245">EGF-like domain</keyword>
<dbReference type="Pfam" id="PF07645">
    <property type="entry name" value="EGF_CA"/>
    <property type="match status" value="1"/>
</dbReference>
<evidence type="ECO:0000256" key="7">
    <source>
        <dbReference type="ARBA" id="ARBA00023180"/>
    </source>
</evidence>
<dbReference type="SUPFAM" id="SSF57196">
    <property type="entry name" value="EGF/Laminin"/>
    <property type="match status" value="1"/>
</dbReference>
<dbReference type="EMBL" id="CAXIEN010000161">
    <property type="protein sequence ID" value="CAL1282833.1"/>
    <property type="molecule type" value="Genomic_DNA"/>
</dbReference>
<dbReference type="InterPro" id="IPR000152">
    <property type="entry name" value="EGF-type_Asp/Asn_hydroxyl_site"/>
</dbReference>
<feature type="compositionally biased region" description="Basic and acidic residues" evidence="9">
    <location>
        <begin position="205"/>
        <end position="226"/>
    </location>
</feature>
<keyword evidence="10" id="KW-0472">Membrane</keyword>
<dbReference type="PROSITE" id="PS50026">
    <property type="entry name" value="EGF_3"/>
    <property type="match status" value="1"/>
</dbReference>
<keyword evidence="4" id="KW-0732">Signal</keyword>
<feature type="region of interest" description="Disordered" evidence="9">
    <location>
        <begin position="242"/>
        <end position="276"/>
    </location>
</feature>
<keyword evidence="7" id="KW-0325">Glycoprotein</keyword>
<evidence type="ECO:0000313" key="13">
    <source>
        <dbReference type="Proteomes" id="UP001497382"/>
    </source>
</evidence>
<evidence type="ECO:0000259" key="11">
    <source>
        <dbReference type="PROSITE" id="PS50026"/>
    </source>
</evidence>
<keyword evidence="13" id="KW-1185">Reference proteome</keyword>
<dbReference type="InterPro" id="IPR051145">
    <property type="entry name" value="GAS-SHBG-PROS"/>
</dbReference>
<dbReference type="GO" id="GO:0005509">
    <property type="term" value="F:calcium ion binding"/>
    <property type="evidence" value="ECO:0007669"/>
    <property type="project" value="InterPro"/>
</dbReference>
<gene>
    <name evidence="12" type="ORF">LARSCL_LOCUS12281</name>
</gene>
<dbReference type="PROSITE" id="PS00010">
    <property type="entry name" value="ASX_HYDROXYL"/>
    <property type="match status" value="1"/>
</dbReference>
<dbReference type="InterPro" id="IPR018097">
    <property type="entry name" value="EGF_Ca-bd_CS"/>
</dbReference>
<feature type="domain" description="EGF-like" evidence="11">
    <location>
        <begin position="103"/>
        <end position="140"/>
    </location>
</feature>
<dbReference type="InterPro" id="IPR049883">
    <property type="entry name" value="NOTCH1_EGF-like"/>
</dbReference>
<evidence type="ECO:0000256" key="2">
    <source>
        <dbReference type="ARBA" id="ARBA00022525"/>
    </source>
</evidence>
<organism evidence="12 13">
    <name type="scientific">Larinioides sclopetarius</name>
    <dbReference type="NCBI Taxonomy" id="280406"/>
    <lineage>
        <taxon>Eukaryota</taxon>
        <taxon>Metazoa</taxon>
        <taxon>Ecdysozoa</taxon>
        <taxon>Arthropoda</taxon>
        <taxon>Chelicerata</taxon>
        <taxon>Arachnida</taxon>
        <taxon>Araneae</taxon>
        <taxon>Araneomorphae</taxon>
        <taxon>Entelegynae</taxon>
        <taxon>Araneoidea</taxon>
        <taxon>Araneidae</taxon>
        <taxon>Larinioides</taxon>
    </lineage>
</organism>
<evidence type="ECO:0000256" key="3">
    <source>
        <dbReference type="ARBA" id="ARBA00022536"/>
    </source>
</evidence>
<protein>
    <recommendedName>
        <fullName evidence="11">EGF-like domain-containing protein</fullName>
    </recommendedName>
</protein>
<evidence type="ECO:0000313" key="12">
    <source>
        <dbReference type="EMBL" id="CAL1282833.1"/>
    </source>
</evidence>
<dbReference type="GO" id="GO:0005576">
    <property type="term" value="C:extracellular region"/>
    <property type="evidence" value="ECO:0007669"/>
    <property type="project" value="UniProtKB-SubCell"/>
</dbReference>
<dbReference type="PROSITE" id="PS01187">
    <property type="entry name" value="EGF_CA"/>
    <property type="match status" value="1"/>
</dbReference>
<sequence>MKMNKDPHGKIDIISTPSVCLPFSDDLYCLIPPEFVTRKRRVDGAKVFHKTDPCDKGVIEKLCGKETTCKVSELGLTCKCKSGYFKIISFVPVKNVEVDVCGDVDECRNSTICPNTTTCSNLPGDYTCRCIDGYSLEEGKSVKRDGCTRIILKGDKATEIVGGTLGIFLVVTIIVCIILFRRLQKQNSVDDAEENVQQGMQGHASEMRRLDQRQVENNDVESRENEQNYNFQYPINPIDCVSNSRSQLGNNSTYDMSEGPESCNNTESYTSDVETSHYSGHFVEEDNRKIQRHDKRQKISQKPLSKSFHELYNETAGVEWNAGIEDMRMDHIKISVYKL</sequence>
<comment type="subcellular location">
    <subcellularLocation>
        <location evidence="1">Secreted</location>
    </subcellularLocation>
</comment>
<evidence type="ECO:0000256" key="1">
    <source>
        <dbReference type="ARBA" id="ARBA00004613"/>
    </source>
</evidence>
<dbReference type="PANTHER" id="PTHR24040">
    <property type="entry name" value="LAMININ G-LIKE DOMAIN-CONTAINING PROTEIN"/>
    <property type="match status" value="1"/>
</dbReference>
<dbReference type="InterPro" id="IPR000742">
    <property type="entry name" value="EGF"/>
</dbReference>
<feature type="transmembrane region" description="Helical" evidence="10">
    <location>
        <begin position="160"/>
        <end position="180"/>
    </location>
</feature>
<reference evidence="12 13" key="1">
    <citation type="submission" date="2024-04" db="EMBL/GenBank/DDBJ databases">
        <authorList>
            <person name="Rising A."/>
            <person name="Reimegard J."/>
            <person name="Sonavane S."/>
            <person name="Akerstrom W."/>
            <person name="Nylinder S."/>
            <person name="Hedman E."/>
            <person name="Kallberg Y."/>
        </authorList>
    </citation>
    <scope>NUCLEOTIDE SEQUENCE [LARGE SCALE GENOMIC DNA]</scope>
</reference>
<keyword evidence="10" id="KW-0812">Transmembrane</keyword>
<dbReference type="FunFam" id="2.10.25.10:FF:000038">
    <property type="entry name" value="Fibrillin 2"/>
    <property type="match status" value="1"/>
</dbReference>
<feature type="compositionally biased region" description="Polar residues" evidence="9">
    <location>
        <begin position="262"/>
        <end position="276"/>
    </location>
</feature>
<comment type="caution">
    <text evidence="8">Lacks conserved residue(s) required for the propagation of feature annotation.</text>
</comment>
<feature type="region of interest" description="Disordered" evidence="9">
    <location>
        <begin position="194"/>
        <end position="228"/>
    </location>
</feature>
<evidence type="ECO:0000256" key="5">
    <source>
        <dbReference type="ARBA" id="ARBA00022737"/>
    </source>
</evidence>
<dbReference type="Proteomes" id="UP001497382">
    <property type="component" value="Unassembled WGS sequence"/>
</dbReference>
<evidence type="ECO:0000256" key="6">
    <source>
        <dbReference type="ARBA" id="ARBA00023157"/>
    </source>
</evidence>
<comment type="caution">
    <text evidence="12">The sequence shown here is derived from an EMBL/GenBank/DDBJ whole genome shotgun (WGS) entry which is preliminary data.</text>
</comment>
<evidence type="ECO:0000256" key="4">
    <source>
        <dbReference type="ARBA" id="ARBA00022729"/>
    </source>
</evidence>